<evidence type="ECO:0000313" key="3">
    <source>
        <dbReference type="Proteomes" id="UP001146120"/>
    </source>
</evidence>
<dbReference type="Pfam" id="PF01603">
    <property type="entry name" value="B56"/>
    <property type="match status" value="1"/>
</dbReference>
<feature type="region of interest" description="Disordered" evidence="1">
    <location>
        <begin position="214"/>
        <end position="246"/>
    </location>
</feature>
<reference evidence="2" key="1">
    <citation type="submission" date="2022-11" db="EMBL/GenBank/DDBJ databases">
        <authorList>
            <person name="Morgan W.R."/>
            <person name="Tartar A."/>
        </authorList>
    </citation>
    <scope>NUCLEOTIDE SEQUENCE</scope>
    <source>
        <strain evidence="2">ARSEF 373</strain>
    </source>
</reference>
<keyword evidence="3" id="KW-1185">Reference proteome</keyword>
<proteinExistence type="predicted"/>
<gene>
    <name evidence="2" type="ORF">N0F65_005765</name>
</gene>
<protein>
    <submittedName>
        <fullName evidence="2">Uncharacterized protein</fullName>
    </submittedName>
</protein>
<dbReference type="EMBL" id="DAKRPA010000156">
    <property type="protein sequence ID" value="DAZ96767.1"/>
    <property type="molecule type" value="Genomic_DNA"/>
</dbReference>
<dbReference type="SUPFAM" id="SSF48371">
    <property type="entry name" value="ARM repeat"/>
    <property type="match status" value="1"/>
</dbReference>
<dbReference type="GO" id="GO:0000159">
    <property type="term" value="C:protein phosphatase type 2A complex"/>
    <property type="evidence" value="ECO:0007669"/>
    <property type="project" value="InterPro"/>
</dbReference>
<feature type="region of interest" description="Disordered" evidence="1">
    <location>
        <begin position="16"/>
        <end position="42"/>
    </location>
</feature>
<feature type="region of interest" description="Disordered" evidence="1">
    <location>
        <begin position="98"/>
        <end position="120"/>
    </location>
</feature>
<accession>A0AAV2YQ26</accession>
<sequence>MTPNLSQDMTSYAVVARKSTTPSSPSTATPIPRRGDTMSGNDEECNVFDESWKTHRKLKHQRDLGKRYGSRAKQLHAQHVAADRSRALDISPLKLRVKPVHDGHHPHDRTAVEGHGRSIPTKKKERFAFDGLPVSKSLPIAAVSWPPTMRNHLNQADENSDPNYRADSELLATSAPNDSTFLRRELRQMTLFESAMIYNESGDLLSHDDFHELGSSPEAHLQRRRKHKRRVGRRKVEKKKQEAQEGMTHEEIVLELMCFLLPDVEVTKELNLLLLGGNQHKGDMFELDEDQHVPHRQAPSTATALEVDLIKFQSGLSSLVRDIPVSTPTVPTAGTSGAELAELTFSTHFVSQAALQIVMMDLARQYECFAVLLAMYRVMESKRQELLESITSASLAIYQHQAVDTGSPLTNVKVVSMKGVLAFVAAVLGEMQQEKINEQDDFLDESDDASESDALCREVMQSLKLLMRSSPGQPARGSDNQELDKYSEDSESAEATTYAAIGEILMRMVSVAPMHGESMVSWMVHKWPQRSVQLQLFYVRFLGGMLVQYIIMGYMVPYELVERVFSRFHSSIKSAHFMLAKEATDLCSNMHLVHFFLARDQCLREKIASALHDNAVGHWNQRIREMSDQYFDMLLDFA</sequence>
<dbReference type="InterPro" id="IPR002554">
    <property type="entry name" value="PP2A_B56"/>
</dbReference>
<evidence type="ECO:0000313" key="2">
    <source>
        <dbReference type="EMBL" id="DAZ96767.1"/>
    </source>
</evidence>
<comment type="caution">
    <text evidence="2">The sequence shown here is derived from an EMBL/GenBank/DDBJ whole genome shotgun (WGS) entry which is preliminary data.</text>
</comment>
<dbReference type="AlphaFoldDB" id="A0AAV2YQ26"/>
<evidence type="ECO:0000256" key="1">
    <source>
        <dbReference type="SAM" id="MobiDB-lite"/>
    </source>
</evidence>
<dbReference type="GO" id="GO:0019888">
    <property type="term" value="F:protein phosphatase regulator activity"/>
    <property type="evidence" value="ECO:0007669"/>
    <property type="project" value="InterPro"/>
</dbReference>
<reference evidence="2" key="2">
    <citation type="journal article" date="2023" name="Microbiol Resour">
        <title>Decontamination and Annotation of the Draft Genome Sequence of the Oomycete Lagenidium giganteum ARSEF 373.</title>
        <authorList>
            <person name="Morgan W.R."/>
            <person name="Tartar A."/>
        </authorList>
    </citation>
    <scope>NUCLEOTIDE SEQUENCE</scope>
    <source>
        <strain evidence="2">ARSEF 373</strain>
    </source>
</reference>
<dbReference type="Gene3D" id="1.25.10.10">
    <property type="entry name" value="Leucine-rich Repeat Variant"/>
    <property type="match status" value="1"/>
</dbReference>
<dbReference type="InterPro" id="IPR016024">
    <property type="entry name" value="ARM-type_fold"/>
</dbReference>
<name>A0AAV2YQ26_9STRA</name>
<feature type="compositionally biased region" description="Basic and acidic residues" evidence="1">
    <location>
        <begin position="99"/>
        <end position="116"/>
    </location>
</feature>
<dbReference type="GO" id="GO:0007165">
    <property type="term" value="P:signal transduction"/>
    <property type="evidence" value="ECO:0007669"/>
    <property type="project" value="InterPro"/>
</dbReference>
<feature type="compositionally biased region" description="Basic residues" evidence="1">
    <location>
        <begin position="222"/>
        <end position="238"/>
    </location>
</feature>
<feature type="compositionally biased region" description="Low complexity" evidence="1">
    <location>
        <begin position="19"/>
        <end position="32"/>
    </location>
</feature>
<dbReference type="Proteomes" id="UP001146120">
    <property type="component" value="Unassembled WGS sequence"/>
</dbReference>
<feature type="region of interest" description="Disordered" evidence="1">
    <location>
        <begin position="469"/>
        <end position="491"/>
    </location>
</feature>
<organism evidence="2 3">
    <name type="scientific">Lagenidium giganteum</name>
    <dbReference type="NCBI Taxonomy" id="4803"/>
    <lineage>
        <taxon>Eukaryota</taxon>
        <taxon>Sar</taxon>
        <taxon>Stramenopiles</taxon>
        <taxon>Oomycota</taxon>
        <taxon>Peronosporomycetes</taxon>
        <taxon>Pythiales</taxon>
        <taxon>Pythiaceae</taxon>
    </lineage>
</organism>
<dbReference type="InterPro" id="IPR011989">
    <property type="entry name" value="ARM-like"/>
</dbReference>